<gene>
    <name evidence="2" type="ORF">LCGC14_0973940</name>
</gene>
<sequence>MKEEKIVTIRDFKVMMEGMDMVLGDDWTPTEAQWKRIREKINAMIDTAERPNTRTFVPGMPVDPTLSTADNELIKSFPTIPVADDIPIGQAAEPSGSALMPVQPAPAATGEGEKVHTPNEFV</sequence>
<accession>A0A0F9NAR8</accession>
<dbReference type="EMBL" id="LAZR01003595">
    <property type="protein sequence ID" value="KKN16640.1"/>
    <property type="molecule type" value="Genomic_DNA"/>
</dbReference>
<protein>
    <submittedName>
        <fullName evidence="2">Uncharacterized protein</fullName>
    </submittedName>
</protein>
<proteinExistence type="predicted"/>
<evidence type="ECO:0000313" key="2">
    <source>
        <dbReference type="EMBL" id="KKN16640.1"/>
    </source>
</evidence>
<feature type="region of interest" description="Disordered" evidence="1">
    <location>
        <begin position="85"/>
        <end position="122"/>
    </location>
</feature>
<name>A0A0F9NAR8_9ZZZZ</name>
<evidence type="ECO:0000256" key="1">
    <source>
        <dbReference type="SAM" id="MobiDB-lite"/>
    </source>
</evidence>
<organism evidence="2">
    <name type="scientific">marine sediment metagenome</name>
    <dbReference type="NCBI Taxonomy" id="412755"/>
    <lineage>
        <taxon>unclassified sequences</taxon>
        <taxon>metagenomes</taxon>
        <taxon>ecological metagenomes</taxon>
    </lineage>
</organism>
<dbReference type="AlphaFoldDB" id="A0A0F9NAR8"/>
<reference evidence="2" key="1">
    <citation type="journal article" date="2015" name="Nature">
        <title>Complex archaea that bridge the gap between prokaryotes and eukaryotes.</title>
        <authorList>
            <person name="Spang A."/>
            <person name="Saw J.H."/>
            <person name="Jorgensen S.L."/>
            <person name="Zaremba-Niedzwiedzka K."/>
            <person name="Martijn J."/>
            <person name="Lind A.E."/>
            <person name="van Eijk R."/>
            <person name="Schleper C."/>
            <person name="Guy L."/>
            <person name="Ettema T.J."/>
        </authorList>
    </citation>
    <scope>NUCLEOTIDE SEQUENCE</scope>
</reference>
<comment type="caution">
    <text evidence="2">The sequence shown here is derived from an EMBL/GenBank/DDBJ whole genome shotgun (WGS) entry which is preliminary data.</text>
</comment>
<feature type="compositionally biased region" description="Basic and acidic residues" evidence="1">
    <location>
        <begin position="111"/>
        <end position="122"/>
    </location>
</feature>